<name>A6GKH9_9BACT</name>
<dbReference type="Proteomes" id="UP000005801">
    <property type="component" value="Unassembled WGS sequence"/>
</dbReference>
<proteinExistence type="predicted"/>
<evidence type="ECO:0000313" key="3">
    <source>
        <dbReference type="Proteomes" id="UP000005801"/>
    </source>
</evidence>
<feature type="region of interest" description="Disordered" evidence="1">
    <location>
        <begin position="1"/>
        <end position="26"/>
    </location>
</feature>
<comment type="caution">
    <text evidence="2">The sequence shown here is derived from an EMBL/GenBank/DDBJ whole genome shotgun (WGS) entry which is preliminary data.</text>
</comment>
<dbReference type="AlphaFoldDB" id="A6GKH9"/>
<feature type="compositionally biased region" description="Basic and acidic residues" evidence="1">
    <location>
        <begin position="9"/>
        <end position="25"/>
    </location>
</feature>
<keyword evidence="3" id="KW-1185">Reference proteome</keyword>
<reference evidence="2 3" key="1">
    <citation type="submission" date="2007-06" db="EMBL/GenBank/DDBJ databases">
        <authorList>
            <person name="Shimkets L."/>
            <person name="Ferriera S."/>
            <person name="Johnson J."/>
            <person name="Kravitz S."/>
            <person name="Beeson K."/>
            <person name="Sutton G."/>
            <person name="Rogers Y.-H."/>
            <person name="Friedman R."/>
            <person name="Frazier M."/>
            <person name="Venter J.C."/>
        </authorList>
    </citation>
    <scope>NUCLEOTIDE SEQUENCE [LARGE SCALE GENOMIC DNA]</scope>
    <source>
        <strain evidence="2 3">SIR-1</strain>
    </source>
</reference>
<evidence type="ECO:0000313" key="2">
    <source>
        <dbReference type="EMBL" id="EDM73618.1"/>
    </source>
</evidence>
<protein>
    <submittedName>
        <fullName evidence="2">Uncharacterized protein</fullName>
    </submittedName>
</protein>
<evidence type="ECO:0000256" key="1">
    <source>
        <dbReference type="SAM" id="MobiDB-lite"/>
    </source>
</evidence>
<accession>A6GKH9</accession>
<sequence>MLQLPLARPIEREPREPTQEREPERGVAVIDFFI</sequence>
<gene>
    <name evidence="2" type="ORF">PPSIR1_10125</name>
</gene>
<organism evidence="2 3">
    <name type="scientific">Plesiocystis pacifica SIR-1</name>
    <dbReference type="NCBI Taxonomy" id="391625"/>
    <lineage>
        <taxon>Bacteria</taxon>
        <taxon>Pseudomonadati</taxon>
        <taxon>Myxococcota</taxon>
        <taxon>Polyangia</taxon>
        <taxon>Nannocystales</taxon>
        <taxon>Nannocystaceae</taxon>
        <taxon>Plesiocystis</taxon>
    </lineage>
</organism>
<dbReference type="EMBL" id="ABCS01000199">
    <property type="protein sequence ID" value="EDM73618.1"/>
    <property type="molecule type" value="Genomic_DNA"/>
</dbReference>